<keyword evidence="3" id="KW-1185">Reference proteome</keyword>
<comment type="caution">
    <text evidence="2">The sequence shown here is derived from an EMBL/GenBank/DDBJ whole genome shotgun (WGS) entry which is preliminary data.</text>
</comment>
<protein>
    <submittedName>
        <fullName evidence="2">Uncharacterized protein</fullName>
    </submittedName>
</protein>
<dbReference type="Proteomes" id="UP001190700">
    <property type="component" value="Unassembled WGS sequence"/>
</dbReference>
<evidence type="ECO:0000313" key="2">
    <source>
        <dbReference type="EMBL" id="KAK3282299.1"/>
    </source>
</evidence>
<feature type="region of interest" description="Disordered" evidence="1">
    <location>
        <begin position="52"/>
        <end position="87"/>
    </location>
</feature>
<evidence type="ECO:0000256" key="1">
    <source>
        <dbReference type="SAM" id="MobiDB-lite"/>
    </source>
</evidence>
<feature type="compositionally biased region" description="Polar residues" evidence="1">
    <location>
        <begin position="65"/>
        <end position="77"/>
    </location>
</feature>
<sequence>MDDADDVAVLGKYTVETTCTLLLTILATSTSLVSTPADVAIWDMNEARKEAAKSASSNAEMDNAENATVEETVSTVSIPGGEGGGVREEGVEKEAEAAEVALHIHLLCRRCAMWVCRLKHQRIEQATRPQQGWLRCAEATIGASPASAWC</sequence>
<name>A0AAE0GQ22_9CHLO</name>
<evidence type="ECO:0000313" key="3">
    <source>
        <dbReference type="Proteomes" id="UP001190700"/>
    </source>
</evidence>
<organism evidence="2 3">
    <name type="scientific">Cymbomonas tetramitiformis</name>
    <dbReference type="NCBI Taxonomy" id="36881"/>
    <lineage>
        <taxon>Eukaryota</taxon>
        <taxon>Viridiplantae</taxon>
        <taxon>Chlorophyta</taxon>
        <taxon>Pyramimonadophyceae</taxon>
        <taxon>Pyramimonadales</taxon>
        <taxon>Pyramimonadaceae</taxon>
        <taxon>Cymbomonas</taxon>
    </lineage>
</organism>
<accession>A0AAE0GQ22</accession>
<gene>
    <name evidence="2" type="ORF">CYMTET_9954</name>
</gene>
<proteinExistence type="predicted"/>
<dbReference type="AlphaFoldDB" id="A0AAE0GQ22"/>
<reference evidence="2 3" key="1">
    <citation type="journal article" date="2015" name="Genome Biol. Evol.">
        <title>Comparative Genomics of a Bacterivorous Green Alga Reveals Evolutionary Causalities and Consequences of Phago-Mixotrophic Mode of Nutrition.</title>
        <authorList>
            <person name="Burns J.A."/>
            <person name="Paasch A."/>
            <person name="Narechania A."/>
            <person name="Kim E."/>
        </authorList>
    </citation>
    <scope>NUCLEOTIDE SEQUENCE [LARGE SCALE GENOMIC DNA]</scope>
    <source>
        <strain evidence="2 3">PLY_AMNH</strain>
    </source>
</reference>
<dbReference type="EMBL" id="LGRX02003384">
    <property type="protein sequence ID" value="KAK3282299.1"/>
    <property type="molecule type" value="Genomic_DNA"/>
</dbReference>